<evidence type="ECO:0000313" key="3">
    <source>
        <dbReference type="Proteomes" id="UP001190466"/>
    </source>
</evidence>
<proteinExistence type="predicted"/>
<gene>
    <name evidence="2" type="ORF">MU0050_000418</name>
</gene>
<dbReference type="Pfam" id="PF18593">
    <property type="entry name" value="CdiI_2"/>
    <property type="match status" value="1"/>
</dbReference>
<dbReference type="EMBL" id="OY726395">
    <property type="protein sequence ID" value="CAJ1579259.1"/>
    <property type="molecule type" value="Genomic_DNA"/>
</dbReference>
<name>A0ABN9NTM7_9MYCO</name>
<reference evidence="2 3" key="1">
    <citation type="submission" date="2023-08" db="EMBL/GenBank/DDBJ databases">
        <authorList>
            <person name="Folkvardsen B D."/>
            <person name="Norman A."/>
        </authorList>
    </citation>
    <scope>NUCLEOTIDE SEQUENCE [LARGE SCALE GENOMIC DNA]</scope>
    <source>
        <strain evidence="2 3">Mu0050</strain>
    </source>
</reference>
<protein>
    <submittedName>
        <fullName evidence="2">Contact-dependent growth inhibition system immunity protein</fullName>
    </submittedName>
</protein>
<dbReference type="RefSeq" id="WP_316513919.1">
    <property type="nucleotide sequence ID" value="NZ_OY726395.1"/>
</dbReference>
<dbReference type="InterPro" id="IPR041129">
    <property type="entry name" value="CdiI_2"/>
</dbReference>
<sequence length="109" mass="12682">MSSHPTSHDFDQFFGAYFHEDWDLEAEDWEGIVDLYSSSPTRTPERLRLLADRIDEMRENQSETEICTTVVGMGGCYDPRPERTYDSWLRQVTERLRRHASAAENHTAG</sequence>
<dbReference type="Proteomes" id="UP001190466">
    <property type="component" value="Chromosome"/>
</dbReference>
<accession>A0ABN9NTM7</accession>
<evidence type="ECO:0000259" key="1">
    <source>
        <dbReference type="Pfam" id="PF18593"/>
    </source>
</evidence>
<organism evidence="2 3">
    <name type="scientific">[Mycobacterium] wendilense</name>
    <dbReference type="NCBI Taxonomy" id="3064284"/>
    <lineage>
        <taxon>Bacteria</taxon>
        <taxon>Bacillati</taxon>
        <taxon>Actinomycetota</taxon>
        <taxon>Actinomycetes</taxon>
        <taxon>Mycobacteriales</taxon>
        <taxon>Mycobacteriaceae</taxon>
        <taxon>Mycolicibacter</taxon>
    </lineage>
</organism>
<keyword evidence="3" id="KW-1185">Reference proteome</keyword>
<evidence type="ECO:0000313" key="2">
    <source>
        <dbReference type="EMBL" id="CAJ1579259.1"/>
    </source>
</evidence>
<feature type="domain" description="CdiI immunity protein" evidence="1">
    <location>
        <begin position="10"/>
        <end position="96"/>
    </location>
</feature>